<dbReference type="Gene3D" id="1.20.950.20">
    <property type="entry name" value="Transmembrane di-heme cytochromes, Chain C"/>
    <property type="match status" value="1"/>
</dbReference>
<feature type="transmembrane region" description="Helical" evidence="12">
    <location>
        <begin position="152"/>
        <end position="177"/>
    </location>
</feature>
<keyword evidence="8" id="KW-0249">Electron transport</keyword>
<evidence type="ECO:0000256" key="6">
    <source>
        <dbReference type="ARBA" id="ARBA00022692"/>
    </source>
</evidence>
<keyword evidence="7" id="KW-0479">Metal-binding</keyword>
<evidence type="ECO:0000256" key="1">
    <source>
        <dbReference type="ARBA" id="ARBA00004651"/>
    </source>
</evidence>
<dbReference type="GO" id="GO:0005506">
    <property type="term" value="F:iron ion binding"/>
    <property type="evidence" value="ECO:0007669"/>
    <property type="project" value="InterPro"/>
</dbReference>
<keyword evidence="6 12" id="KW-0812">Transmembrane</keyword>
<dbReference type="AlphaFoldDB" id="A0A285RWQ0"/>
<sequence length="222" mass="25423">MTERCVKVYSRFNRLWHWSQAASIVALMFTGARIMGLHQVMPFGLAVTVHSLVAIALLVLWVFATFWLFTTHGWKQFIPRLTGLVKVARFYAYGVFRGEPHPYSKTLERRHNPLQAAAYFALKMVLFPAIWVTGLIYLSYGFWDFVDGQGLWLTLVANLHVFAAFAIASFVVAHIYLLTIGHGFKRHVQPMISGYDRVDLNPEEEAFLEQKGLVRAVPLYKD</sequence>
<dbReference type="RefSeq" id="WP_097068942.1">
    <property type="nucleotide sequence ID" value="NZ_OBMT01000002.1"/>
</dbReference>
<evidence type="ECO:0000259" key="13">
    <source>
        <dbReference type="Pfam" id="PF01292"/>
    </source>
</evidence>
<keyword evidence="3" id="KW-0813">Transport</keyword>
<dbReference type="EMBL" id="OBMT01000002">
    <property type="protein sequence ID" value="SOB98721.1"/>
    <property type="molecule type" value="Genomic_DNA"/>
</dbReference>
<dbReference type="GO" id="GO:0009055">
    <property type="term" value="F:electron transfer activity"/>
    <property type="evidence" value="ECO:0007669"/>
    <property type="project" value="InterPro"/>
</dbReference>
<feature type="domain" description="Cytochrome b561 bacterial/Ni-hydrogenase" evidence="13">
    <location>
        <begin position="8"/>
        <end position="194"/>
    </location>
</feature>
<keyword evidence="4" id="KW-1003">Cell membrane</keyword>
<feature type="transmembrane region" description="Helical" evidence="12">
    <location>
        <begin position="21"/>
        <end position="41"/>
    </location>
</feature>
<evidence type="ECO:0000313" key="15">
    <source>
        <dbReference type="Proteomes" id="UP000219111"/>
    </source>
</evidence>
<keyword evidence="5" id="KW-0349">Heme</keyword>
<organism evidence="14 15">
    <name type="scientific">Rhodobacter maris</name>
    <dbReference type="NCBI Taxonomy" id="446682"/>
    <lineage>
        <taxon>Bacteria</taxon>
        <taxon>Pseudomonadati</taxon>
        <taxon>Pseudomonadota</taxon>
        <taxon>Alphaproteobacteria</taxon>
        <taxon>Rhodobacterales</taxon>
        <taxon>Rhodobacter group</taxon>
        <taxon>Rhodobacter</taxon>
    </lineage>
</organism>
<comment type="similarity">
    <text evidence="2">Belongs to the HupC/HyaC/HydC family.</text>
</comment>
<evidence type="ECO:0000256" key="8">
    <source>
        <dbReference type="ARBA" id="ARBA00022982"/>
    </source>
</evidence>
<dbReference type="OrthoDB" id="1117555at2"/>
<dbReference type="Proteomes" id="UP000219111">
    <property type="component" value="Unassembled WGS sequence"/>
</dbReference>
<reference evidence="15" key="1">
    <citation type="submission" date="2017-08" db="EMBL/GenBank/DDBJ databases">
        <authorList>
            <person name="Varghese N."/>
            <person name="Submissions S."/>
        </authorList>
    </citation>
    <scope>NUCLEOTIDE SEQUENCE [LARGE SCALE GENOMIC DNA]</scope>
    <source>
        <strain evidence="15">JA276</strain>
    </source>
</reference>
<keyword evidence="10" id="KW-0408">Iron</keyword>
<evidence type="ECO:0000256" key="12">
    <source>
        <dbReference type="SAM" id="Phobius"/>
    </source>
</evidence>
<feature type="transmembrane region" description="Helical" evidence="12">
    <location>
        <begin position="117"/>
        <end position="140"/>
    </location>
</feature>
<dbReference type="InterPro" id="IPR051542">
    <property type="entry name" value="Hydrogenase_cytochrome"/>
</dbReference>
<evidence type="ECO:0000256" key="11">
    <source>
        <dbReference type="ARBA" id="ARBA00023136"/>
    </source>
</evidence>
<dbReference type="SUPFAM" id="SSF81342">
    <property type="entry name" value="Transmembrane di-heme cytochromes"/>
    <property type="match status" value="1"/>
</dbReference>
<name>A0A285RWQ0_9RHOB</name>
<keyword evidence="9 12" id="KW-1133">Transmembrane helix</keyword>
<dbReference type="GO" id="GO:0005886">
    <property type="term" value="C:plasma membrane"/>
    <property type="evidence" value="ECO:0007669"/>
    <property type="project" value="UniProtKB-SubCell"/>
</dbReference>
<dbReference type="InterPro" id="IPR011577">
    <property type="entry name" value="Cyt_b561_bac/Ni-Hgenase"/>
</dbReference>
<comment type="subcellular location">
    <subcellularLocation>
        <location evidence="1">Cell membrane</location>
        <topology evidence="1">Multi-pass membrane protein</topology>
    </subcellularLocation>
</comment>
<dbReference type="GO" id="GO:0022904">
    <property type="term" value="P:respiratory electron transport chain"/>
    <property type="evidence" value="ECO:0007669"/>
    <property type="project" value="InterPro"/>
</dbReference>
<dbReference type="PANTHER" id="PTHR30485">
    <property type="entry name" value="NI/FE-HYDROGENASE 1 B-TYPE CYTOCHROME SUBUNIT"/>
    <property type="match status" value="1"/>
</dbReference>
<accession>A0A285RWQ0</accession>
<evidence type="ECO:0000256" key="10">
    <source>
        <dbReference type="ARBA" id="ARBA00023004"/>
    </source>
</evidence>
<evidence type="ECO:0000256" key="7">
    <source>
        <dbReference type="ARBA" id="ARBA00022723"/>
    </source>
</evidence>
<keyword evidence="11 12" id="KW-0472">Membrane</keyword>
<keyword evidence="15" id="KW-1185">Reference proteome</keyword>
<dbReference type="GO" id="GO:0020037">
    <property type="term" value="F:heme binding"/>
    <property type="evidence" value="ECO:0007669"/>
    <property type="project" value="TreeGrafter"/>
</dbReference>
<evidence type="ECO:0000256" key="5">
    <source>
        <dbReference type="ARBA" id="ARBA00022617"/>
    </source>
</evidence>
<proteinExistence type="inferred from homology"/>
<dbReference type="InterPro" id="IPR000516">
    <property type="entry name" value="Ni-dep_Hydgase_cyt-B"/>
</dbReference>
<dbReference type="InterPro" id="IPR016174">
    <property type="entry name" value="Di-haem_cyt_TM"/>
</dbReference>
<dbReference type="PANTHER" id="PTHR30485:SF0">
    <property type="entry name" value="NI_FE-HYDROGENASE 1 B-TYPE CYTOCHROME SUBUNIT-RELATED"/>
    <property type="match status" value="1"/>
</dbReference>
<gene>
    <name evidence="14" type="ORF">SAMN05877831_10249</name>
</gene>
<evidence type="ECO:0000256" key="9">
    <source>
        <dbReference type="ARBA" id="ARBA00022989"/>
    </source>
</evidence>
<evidence type="ECO:0000256" key="3">
    <source>
        <dbReference type="ARBA" id="ARBA00022448"/>
    </source>
</evidence>
<dbReference type="PRINTS" id="PR00161">
    <property type="entry name" value="NIHGNASECYTB"/>
</dbReference>
<feature type="transmembrane region" description="Helical" evidence="12">
    <location>
        <begin position="47"/>
        <end position="70"/>
    </location>
</feature>
<evidence type="ECO:0000313" key="14">
    <source>
        <dbReference type="EMBL" id="SOB98721.1"/>
    </source>
</evidence>
<evidence type="ECO:0000256" key="4">
    <source>
        <dbReference type="ARBA" id="ARBA00022475"/>
    </source>
</evidence>
<dbReference type="Pfam" id="PF01292">
    <property type="entry name" value="Ni_hydr_CYTB"/>
    <property type="match status" value="1"/>
</dbReference>
<protein>
    <submittedName>
        <fullName evidence="14">Thiosulfate reductase cytochrome b subunit</fullName>
    </submittedName>
</protein>
<evidence type="ECO:0000256" key="2">
    <source>
        <dbReference type="ARBA" id="ARBA00008622"/>
    </source>
</evidence>